<dbReference type="AlphaFoldDB" id="A0A4T0DD84"/>
<gene>
    <name evidence="2" type="ORF">D6C83_03439</name>
</gene>
<dbReference type="Proteomes" id="UP000304947">
    <property type="component" value="Unassembled WGS sequence"/>
</dbReference>
<evidence type="ECO:0000313" key="3">
    <source>
        <dbReference type="Proteomes" id="UP000304947"/>
    </source>
</evidence>
<dbReference type="EMBL" id="QZBU01000872">
    <property type="protein sequence ID" value="TIA59260.1"/>
    <property type="molecule type" value="Genomic_DNA"/>
</dbReference>
<feature type="compositionally biased region" description="Basic residues" evidence="1">
    <location>
        <begin position="200"/>
        <end position="216"/>
    </location>
</feature>
<organism evidence="2 3">
    <name type="scientific">Aureobasidium pullulans</name>
    <name type="common">Black yeast</name>
    <name type="synonym">Pullularia pullulans</name>
    <dbReference type="NCBI Taxonomy" id="5580"/>
    <lineage>
        <taxon>Eukaryota</taxon>
        <taxon>Fungi</taxon>
        <taxon>Dikarya</taxon>
        <taxon>Ascomycota</taxon>
        <taxon>Pezizomycotina</taxon>
        <taxon>Dothideomycetes</taxon>
        <taxon>Dothideomycetidae</taxon>
        <taxon>Dothideales</taxon>
        <taxon>Saccotheciaceae</taxon>
        <taxon>Aureobasidium</taxon>
    </lineage>
</organism>
<sequence length="262" mass="28324">MAELPDRIRLHISPSSVNSSVSHLPSTHTTQLLPIMSYSYAVAKALLSEGEKDRILAMWLSNDDHAANVDWDKATQAFGAASIESMRVSYRNLLKKIEKAGGKTGVTAPSTTGDSSAPPKTPKGKGGRPRKRKAESAGSDDDENDGVFQSLRKKVAKNAAGAEEDEDEDDDAPKSLRKKAAKNTTRAENDDDDDEASVKTPKKPGRPRKTPVKATKKTAVGKAGTEEDMAHNINVASDKVEPDQDDEKLSKTVKQEEEDSEV</sequence>
<protein>
    <recommendedName>
        <fullName evidence="4">Myb-like domain-containing protein</fullName>
    </recommendedName>
</protein>
<feature type="region of interest" description="Disordered" evidence="1">
    <location>
        <begin position="101"/>
        <end position="262"/>
    </location>
</feature>
<name>A0A4T0DD84_AURPU</name>
<proteinExistence type="predicted"/>
<feature type="compositionally biased region" description="Acidic residues" evidence="1">
    <location>
        <begin position="162"/>
        <end position="171"/>
    </location>
</feature>
<accession>A0A4T0DD84</accession>
<evidence type="ECO:0000256" key="1">
    <source>
        <dbReference type="SAM" id="MobiDB-lite"/>
    </source>
</evidence>
<comment type="caution">
    <text evidence="2">The sequence shown here is derived from an EMBL/GenBank/DDBJ whole genome shotgun (WGS) entry which is preliminary data.</text>
</comment>
<evidence type="ECO:0000313" key="2">
    <source>
        <dbReference type="EMBL" id="TIA59260.1"/>
    </source>
</evidence>
<feature type="compositionally biased region" description="Basic residues" evidence="1">
    <location>
        <begin position="122"/>
        <end position="133"/>
    </location>
</feature>
<evidence type="ECO:0008006" key="4">
    <source>
        <dbReference type="Google" id="ProtNLM"/>
    </source>
</evidence>
<feature type="compositionally biased region" description="Basic and acidic residues" evidence="1">
    <location>
        <begin position="238"/>
        <end position="255"/>
    </location>
</feature>
<reference evidence="2 3" key="1">
    <citation type="submission" date="2018-10" db="EMBL/GenBank/DDBJ databases">
        <title>Fifty Aureobasidium pullulans genomes reveal a recombining polyextremotolerant generalist.</title>
        <authorList>
            <person name="Gostincar C."/>
            <person name="Turk M."/>
            <person name="Zajc J."/>
            <person name="Gunde-Cimerman N."/>
        </authorList>
    </citation>
    <scope>NUCLEOTIDE SEQUENCE [LARGE SCALE GENOMIC DNA]</scope>
    <source>
        <strain evidence="2 3">EXF-3380</strain>
    </source>
</reference>